<dbReference type="OMA" id="DPARNME"/>
<dbReference type="Gramene" id="HORVU.MOREX.r3.1HG0050180.1">
    <property type="protein sequence ID" value="HORVU.MOREX.r3.1HG0050180.1.CDS1"/>
    <property type="gene ID" value="HORVU.MOREX.r3.1HG0050180"/>
</dbReference>
<evidence type="ECO:0000256" key="6">
    <source>
        <dbReference type="SAM" id="MobiDB-lite"/>
    </source>
</evidence>
<evidence type="ECO:0000259" key="7">
    <source>
        <dbReference type="SMART" id="SM00385"/>
    </source>
</evidence>
<dbReference type="SMR" id="A0A8I6W5Y4"/>
<feature type="domain" description="Cyclin C-terminal" evidence="8">
    <location>
        <begin position="175"/>
        <end position="274"/>
    </location>
</feature>
<evidence type="ECO:0000256" key="5">
    <source>
        <dbReference type="RuleBase" id="RU000383"/>
    </source>
</evidence>
<dbReference type="GO" id="GO:0000307">
    <property type="term" value="C:cyclin-dependent protein kinase holoenzyme complex"/>
    <property type="evidence" value="ECO:0000318"/>
    <property type="project" value="GO_Central"/>
</dbReference>
<feature type="domain" description="Cyclin-like" evidence="7">
    <location>
        <begin position="179"/>
        <end position="265"/>
    </location>
</feature>
<dbReference type="Pfam" id="PF00134">
    <property type="entry name" value="Cyclin_N"/>
    <property type="match status" value="1"/>
</dbReference>
<dbReference type="GO" id="GO:0005634">
    <property type="term" value="C:nucleus"/>
    <property type="evidence" value="ECO:0000318"/>
    <property type="project" value="GO_Central"/>
</dbReference>
<protein>
    <recommendedName>
        <fullName evidence="11">Cyclin N-terminal domain-containing protein</fullName>
    </recommendedName>
</protein>
<feature type="compositionally biased region" description="Low complexity" evidence="6">
    <location>
        <begin position="8"/>
        <end position="26"/>
    </location>
</feature>
<dbReference type="InterPro" id="IPR036915">
    <property type="entry name" value="Cyclin-like_sf"/>
</dbReference>
<dbReference type="SMART" id="SM01332">
    <property type="entry name" value="Cyclin_C"/>
    <property type="match status" value="1"/>
</dbReference>
<feature type="region of interest" description="Disordered" evidence="6">
    <location>
        <begin position="1"/>
        <end position="29"/>
    </location>
</feature>
<dbReference type="Gene3D" id="1.10.472.10">
    <property type="entry name" value="Cyclin-like"/>
    <property type="match status" value="2"/>
</dbReference>
<dbReference type="InterPro" id="IPR004367">
    <property type="entry name" value="Cyclin_C-dom"/>
</dbReference>
<feature type="domain" description="Cyclin-like" evidence="7">
    <location>
        <begin position="77"/>
        <end position="166"/>
    </location>
</feature>
<dbReference type="InterPro" id="IPR046965">
    <property type="entry name" value="Cyclin_A/B-like"/>
</dbReference>
<dbReference type="Pfam" id="PF02984">
    <property type="entry name" value="Cyclin_C"/>
    <property type="match status" value="1"/>
</dbReference>
<dbReference type="GO" id="GO:0051301">
    <property type="term" value="P:cell division"/>
    <property type="evidence" value="ECO:0007669"/>
    <property type="project" value="UniProtKB-KW"/>
</dbReference>
<evidence type="ECO:0000256" key="2">
    <source>
        <dbReference type="ARBA" id="ARBA00022618"/>
    </source>
</evidence>
<proteinExistence type="inferred from homology"/>
<reference evidence="9" key="2">
    <citation type="submission" date="2020-10" db="EMBL/GenBank/DDBJ databases">
        <authorList>
            <person name="Scholz U."/>
            <person name="Mascher M."/>
            <person name="Fiebig A."/>
        </authorList>
    </citation>
    <scope>NUCLEOTIDE SEQUENCE [LARGE SCALE GENOMIC DNA]</scope>
    <source>
        <strain evidence="9">cv. Morex</strain>
    </source>
</reference>
<dbReference type="PROSITE" id="PS00292">
    <property type="entry name" value="CYCLINS"/>
    <property type="match status" value="1"/>
</dbReference>
<dbReference type="EnsemblPlants" id="HORVU.MOREX.r3.1HG0050180.1">
    <property type="protein sequence ID" value="HORVU.MOREX.r3.1HG0050180.1.CDS1"/>
    <property type="gene ID" value="HORVU.MOREX.r3.1HG0050180"/>
</dbReference>
<evidence type="ECO:0000256" key="4">
    <source>
        <dbReference type="ARBA" id="ARBA00023306"/>
    </source>
</evidence>
<evidence type="ECO:0000256" key="3">
    <source>
        <dbReference type="ARBA" id="ARBA00023127"/>
    </source>
</evidence>
<evidence type="ECO:0008006" key="11">
    <source>
        <dbReference type="Google" id="ProtNLM"/>
    </source>
</evidence>
<accession>A0A8I6W5Y4</accession>
<keyword evidence="4" id="KW-0131">Cell cycle</keyword>
<dbReference type="GO" id="GO:0016538">
    <property type="term" value="F:cyclin-dependent protein serine/threonine kinase regulator activity"/>
    <property type="evidence" value="ECO:0000318"/>
    <property type="project" value="GO_Central"/>
</dbReference>
<dbReference type="Gramene" id="HORVU.MOREX.r2.1HG0039190.1">
    <property type="protein sequence ID" value="HORVU.MOREX.r2.1HG0039190.1.CDS.1"/>
    <property type="gene ID" value="HORVU.MOREX.r2.1HG0039190"/>
</dbReference>
<dbReference type="Proteomes" id="UP000011116">
    <property type="component" value="Chromosome 1H"/>
</dbReference>
<evidence type="ECO:0000259" key="8">
    <source>
        <dbReference type="SMART" id="SM01332"/>
    </source>
</evidence>
<dbReference type="InterPro" id="IPR039361">
    <property type="entry name" value="Cyclin"/>
</dbReference>
<dbReference type="SUPFAM" id="SSF47954">
    <property type="entry name" value="Cyclin-like"/>
    <property type="match status" value="2"/>
</dbReference>
<dbReference type="InterPro" id="IPR013763">
    <property type="entry name" value="Cyclin-like_dom"/>
</dbReference>
<evidence type="ECO:0000256" key="1">
    <source>
        <dbReference type="ARBA" id="ARBA00006955"/>
    </source>
</evidence>
<evidence type="ECO:0000313" key="9">
    <source>
        <dbReference type="EnsemblPlants" id="HORVU.MOREX.r3.1HG0050180.1.CDS1"/>
    </source>
</evidence>
<dbReference type="InterPro" id="IPR006671">
    <property type="entry name" value="Cyclin_N"/>
</dbReference>
<dbReference type="PANTHER" id="PTHR10177">
    <property type="entry name" value="CYCLINS"/>
    <property type="match status" value="1"/>
</dbReference>
<reference evidence="10" key="1">
    <citation type="journal article" date="2012" name="Nature">
        <title>A physical, genetic and functional sequence assembly of the barley genome.</title>
        <authorList>
            <consortium name="The International Barley Genome Sequencing Consortium"/>
            <person name="Mayer K.F."/>
            <person name="Waugh R."/>
            <person name="Brown J.W."/>
            <person name="Schulman A."/>
            <person name="Langridge P."/>
            <person name="Platzer M."/>
            <person name="Fincher G.B."/>
            <person name="Muehlbauer G.J."/>
            <person name="Sato K."/>
            <person name="Close T.J."/>
            <person name="Wise R.P."/>
            <person name="Stein N."/>
        </authorList>
    </citation>
    <scope>NUCLEOTIDE SEQUENCE [LARGE SCALE GENOMIC DNA]</scope>
    <source>
        <strain evidence="10">cv. Morex</strain>
    </source>
</reference>
<dbReference type="PIRSF" id="PIRSF001771">
    <property type="entry name" value="Cyclin_A_B_D_E"/>
    <property type="match status" value="1"/>
</dbReference>
<keyword evidence="10" id="KW-1185">Reference proteome</keyword>
<comment type="similarity">
    <text evidence="1">Belongs to the cyclin family. Cyclin AB subfamily.</text>
</comment>
<keyword evidence="2" id="KW-0132">Cell division</keyword>
<organism evidence="9 10">
    <name type="scientific">Hordeum vulgare subsp. vulgare</name>
    <name type="common">Domesticated barley</name>
    <dbReference type="NCBI Taxonomy" id="112509"/>
    <lineage>
        <taxon>Eukaryota</taxon>
        <taxon>Viridiplantae</taxon>
        <taxon>Streptophyta</taxon>
        <taxon>Embryophyta</taxon>
        <taxon>Tracheophyta</taxon>
        <taxon>Spermatophyta</taxon>
        <taxon>Magnoliopsida</taxon>
        <taxon>Liliopsida</taxon>
        <taxon>Poales</taxon>
        <taxon>Poaceae</taxon>
        <taxon>BOP clade</taxon>
        <taxon>Pooideae</taxon>
        <taxon>Triticodae</taxon>
        <taxon>Triticeae</taxon>
        <taxon>Hordeinae</taxon>
        <taxon>Hordeum</taxon>
    </lineage>
</organism>
<dbReference type="GO" id="GO:0000082">
    <property type="term" value="P:G1/S transition of mitotic cell cycle"/>
    <property type="evidence" value="ECO:0000318"/>
    <property type="project" value="GO_Central"/>
</dbReference>
<reference evidence="9" key="3">
    <citation type="submission" date="2022-01" db="UniProtKB">
        <authorList>
            <consortium name="EnsemblPlants"/>
        </authorList>
    </citation>
    <scope>IDENTIFICATION</scope>
    <source>
        <strain evidence="9">subsp. vulgare</strain>
    </source>
</reference>
<name>A0A8I6W5Y4_HORVV</name>
<dbReference type="GO" id="GO:0005737">
    <property type="term" value="C:cytoplasm"/>
    <property type="evidence" value="ECO:0000318"/>
    <property type="project" value="GO_Central"/>
</dbReference>
<dbReference type="InterPro" id="IPR048258">
    <property type="entry name" value="Cyclins_cyclin-box"/>
</dbReference>
<dbReference type="SMART" id="SM00385">
    <property type="entry name" value="CYCLIN"/>
    <property type="match status" value="2"/>
</dbReference>
<keyword evidence="3 5" id="KW-0195">Cyclin</keyword>
<sequence>MPPKFSKPAAPAPAATPVSRVAAASTKPQRLCPDYEDDIDYNLRLREKKAEERPLPDYLKKVQQDRVSESERATLVGWMDKFVRDHDLADGTLHHAVAYVDRVLSVRALTTGSGYELRLLGAAAIFVAAKYEDQKAVWKLNADAIAKYGEFATCKEVLDMEREMVEALGYQLGGPTAHTFLGHFMRYAEGQDKTKILPLATRLVDQSLLDYACVRILPSVVAASAIFLARWALNPVGDPARNMELTELTGYNCSDLTACVLVMFVFSRPLICNPRS</sequence>
<dbReference type="AlphaFoldDB" id="A0A8I6W5Y4"/>
<evidence type="ECO:0000313" key="10">
    <source>
        <dbReference type="Proteomes" id="UP000011116"/>
    </source>
</evidence>